<keyword evidence="3" id="KW-0804">Transcription</keyword>
<feature type="domain" description="HTH iclR-type" evidence="6">
    <location>
        <begin position="8"/>
        <end position="70"/>
    </location>
</feature>
<dbReference type="InterPro" id="IPR005471">
    <property type="entry name" value="Tscrpt_reg_IclR_N"/>
</dbReference>
<evidence type="ECO:0000256" key="2">
    <source>
        <dbReference type="ARBA" id="ARBA00023125"/>
    </source>
</evidence>
<dbReference type="InterPro" id="IPR050707">
    <property type="entry name" value="HTH_MetabolicPath_Reg"/>
</dbReference>
<gene>
    <name evidence="8" type="ORF">U472_00555</name>
</gene>
<proteinExistence type="predicted"/>
<reference evidence="8 9" key="2">
    <citation type="submission" date="2016-08" db="EMBL/GenBank/DDBJ databases">
        <title>Orenia metallireducens sp. nov. strain Z6, a Novel Metal-reducing Firmicute from the Deep Subsurface.</title>
        <authorList>
            <person name="Maxim B.I."/>
            <person name="Kenneth K."/>
            <person name="Flynn T.M."/>
            <person name="Oloughlin E.J."/>
            <person name="Locke R.A."/>
            <person name="Weber J.R."/>
            <person name="Egan S.M."/>
            <person name="Mackie R.I."/>
            <person name="Cann I.K."/>
        </authorList>
    </citation>
    <scope>NUCLEOTIDE SEQUENCE [LARGE SCALE GENOMIC DNA]</scope>
    <source>
        <strain evidence="8 9">Z6</strain>
    </source>
</reference>
<dbReference type="InterPro" id="IPR036390">
    <property type="entry name" value="WH_DNA-bd_sf"/>
</dbReference>
<evidence type="ECO:0000256" key="3">
    <source>
        <dbReference type="ARBA" id="ARBA00023163"/>
    </source>
</evidence>
<evidence type="ECO:0000313" key="8">
    <source>
        <dbReference type="EMBL" id="OCL28592.1"/>
    </source>
</evidence>
<dbReference type="PANTHER" id="PTHR30136:SF35">
    <property type="entry name" value="HTH-TYPE TRANSCRIPTIONAL REGULATOR RV1719"/>
    <property type="match status" value="1"/>
</dbReference>
<dbReference type="RefSeq" id="WP_068714441.1">
    <property type="nucleotide sequence ID" value="NZ_LWDV01000004.1"/>
</dbReference>
<keyword evidence="1" id="KW-0805">Transcription regulation</keyword>
<dbReference type="Gene3D" id="1.10.10.10">
    <property type="entry name" value="Winged helix-like DNA-binding domain superfamily/Winged helix DNA-binding domain"/>
    <property type="match status" value="1"/>
</dbReference>
<dbReference type="SUPFAM" id="SSF46785">
    <property type="entry name" value="Winged helix' DNA-binding domain"/>
    <property type="match status" value="1"/>
</dbReference>
<feature type="domain" description="IclR-ED" evidence="7">
    <location>
        <begin position="71"/>
        <end position="254"/>
    </location>
</feature>
<dbReference type="PROSITE" id="PS51078">
    <property type="entry name" value="ICLR_ED"/>
    <property type="match status" value="1"/>
</dbReference>
<dbReference type="InterPro" id="IPR014757">
    <property type="entry name" value="Tscrpt_reg_IclR_C"/>
</dbReference>
<evidence type="ECO:0000259" key="6">
    <source>
        <dbReference type="PROSITE" id="PS51077"/>
    </source>
</evidence>
<evidence type="ECO:0000256" key="4">
    <source>
        <dbReference type="ARBA" id="ARBA00058938"/>
    </source>
</evidence>
<name>A0A1C0AD62_9FIRM</name>
<dbReference type="Proteomes" id="UP000093514">
    <property type="component" value="Unassembled WGS sequence"/>
</dbReference>
<dbReference type="Gene3D" id="3.30.450.40">
    <property type="match status" value="1"/>
</dbReference>
<protein>
    <recommendedName>
        <fullName evidence="5">Glycerol operon regulatory protein</fullName>
    </recommendedName>
</protein>
<dbReference type="PANTHER" id="PTHR30136">
    <property type="entry name" value="HELIX-TURN-HELIX TRANSCRIPTIONAL REGULATOR, ICLR FAMILY"/>
    <property type="match status" value="1"/>
</dbReference>
<keyword evidence="9" id="KW-1185">Reference proteome</keyword>
<dbReference type="GO" id="GO:0003700">
    <property type="term" value="F:DNA-binding transcription factor activity"/>
    <property type="evidence" value="ECO:0007669"/>
    <property type="project" value="TreeGrafter"/>
</dbReference>
<organism evidence="8 9">
    <name type="scientific">Orenia metallireducens</name>
    <dbReference type="NCBI Taxonomy" id="1413210"/>
    <lineage>
        <taxon>Bacteria</taxon>
        <taxon>Bacillati</taxon>
        <taxon>Bacillota</taxon>
        <taxon>Clostridia</taxon>
        <taxon>Halanaerobiales</taxon>
        <taxon>Halobacteroidaceae</taxon>
        <taxon>Orenia</taxon>
    </lineage>
</organism>
<dbReference type="InterPro" id="IPR029016">
    <property type="entry name" value="GAF-like_dom_sf"/>
</dbReference>
<dbReference type="GO" id="GO:0003677">
    <property type="term" value="F:DNA binding"/>
    <property type="evidence" value="ECO:0007669"/>
    <property type="project" value="UniProtKB-KW"/>
</dbReference>
<comment type="function">
    <text evidence="4">May be an activator protein for the gylABX operon.</text>
</comment>
<sequence length="256" mass="28858">MKRPSNLVKAVDRSVNILEELANHEEGLGVTELANRLDIHKSSIHRLLSTLVYRGLVKQDPKTDNYKLGLKLFELGSRIFNDLEIREYAKPYLEELVVATDEAVHLVIMDQGEIVYIDKVESSKTIRMNSQIGKRVPVHCSAVGKAMLAYYPKARVDQIIKEQGLAKYTENTITDLKELKEHLTKIKEQGYAIDNVEHELGIRCVAAPIFNYSGKVVSSVSVSGPTIHVTKERVEELAKLVKDTAMKISSQLGYRR</sequence>
<reference evidence="9" key="1">
    <citation type="submission" date="2016-07" db="EMBL/GenBank/DDBJ databases">
        <authorList>
            <person name="Florea S."/>
            <person name="Webb J.S."/>
            <person name="Jaromczyk J."/>
            <person name="Schardl C.L."/>
        </authorList>
    </citation>
    <scope>NUCLEOTIDE SEQUENCE [LARGE SCALE GENOMIC DNA]</scope>
    <source>
        <strain evidence="9">Z6</strain>
    </source>
</reference>
<evidence type="ECO:0000256" key="1">
    <source>
        <dbReference type="ARBA" id="ARBA00023015"/>
    </source>
</evidence>
<dbReference type="AlphaFoldDB" id="A0A1C0AD62"/>
<dbReference type="Pfam" id="PF01614">
    <property type="entry name" value="IclR_C"/>
    <property type="match status" value="1"/>
</dbReference>
<comment type="caution">
    <text evidence="8">The sequence shown here is derived from an EMBL/GenBank/DDBJ whole genome shotgun (WGS) entry which is preliminary data.</text>
</comment>
<dbReference type="PROSITE" id="PS51077">
    <property type="entry name" value="HTH_ICLR"/>
    <property type="match status" value="1"/>
</dbReference>
<keyword evidence="2" id="KW-0238">DNA-binding</keyword>
<dbReference type="GO" id="GO:0045892">
    <property type="term" value="P:negative regulation of DNA-templated transcription"/>
    <property type="evidence" value="ECO:0007669"/>
    <property type="project" value="TreeGrafter"/>
</dbReference>
<dbReference type="FunFam" id="1.10.10.10:FF:000056">
    <property type="entry name" value="IclR family transcriptional regulator"/>
    <property type="match status" value="1"/>
</dbReference>
<dbReference type="EMBL" id="LWDV01000004">
    <property type="protein sequence ID" value="OCL28592.1"/>
    <property type="molecule type" value="Genomic_DNA"/>
</dbReference>
<evidence type="ECO:0000256" key="5">
    <source>
        <dbReference type="ARBA" id="ARBA00070406"/>
    </source>
</evidence>
<dbReference type="SMART" id="SM00346">
    <property type="entry name" value="HTH_ICLR"/>
    <property type="match status" value="1"/>
</dbReference>
<evidence type="ECO:0000259" key="7">
    <source>
        <dbReference type="PROSITE" id="PS51078"/>
    </source>
</evidence>
<accession>A0A1C0AD62</accession>
<dbReference type="InterPro" id="IPR036388">
    <property type="entry name" value="WH-like_DNA-bd_sf"/>
</dbReference>
<dbReference type="Pfam" id="PF09339">
    <property type="entry name" value="HTH_IclR"/>
    <property type="match status" value="1"/>
</dbReference>
<evidence type="ECO:0000313" key="9">
    <source>
        <dbReference type="Proteomes" id="UP000093514"/>
    </source>
</evidence>
<dbReference type="SUPFAM" id="SSF55781">
    <property type="entry name" value="GAF domain-like"/>
    <property type="match status" value="1"/>
</dbReference>
<dbReference type="OrthoDB" id="9791752at2"/>